<accession>A0A9X2JY54</accession>
<dbReference type="EMBL" id="JAMTCS010000014">
    <property type="protein sequence ID" value="MCP2266868.1"/>
    <property type="molecule type" value="Genomic_DNA"/>
</dbReference>
<evidence type="ECO:0000313" key="1">
    <source>
        <dbReference type="EMBL" id="MCP2266868.1"/>
    </source>
</evidence>
<dbReference type="RefSeq" id="WP_253839087.1">
    <property type="nucleotide sequence ID" value="NZ_JAMTCS010000014.1"/>
</dbReference>
<protein>
    <recommendedName>
        <fullName evidence="3">Peptide methionine sulfoxide reductase</fullName>
    </recommendedName>
</protein>
<gene>
    <name evidence="1" type="ORF">APR03_004238</name>
</gene>
<organism evidence="1 2">
    <name type="scientific">Promicromonospora thailandica</name>
    <dbReference type="NCBI Taxonomy" id="765201"/>
    <lineage>
        <taxon>Bacteria</taxon>
        <taxon>Bacillati</taxon>
        <taxon>Actinomycetota</taxon>
        <taxon>Actinomycetes</taxon>
        <taxon>Micrococcales</taxon>
        <taxon>Promicromonosporaceae</taxon>
        <taxon>Promicromonospora</taxon>
    </lineage>
</organism>
<evidence type="ECO:0008006" key="3">
    <source>
        <dbReference type="Google" id="ProtNLM"/>
    </source>
</evidence>
<evidence type="ECO:0000313" key="2">
    <source>
        <dbReference type="Proteomes" id="UP001139493"/>
    </source>
</evidence>
<reference evidence="1" key="1">
    <citation type="submission" date="2022-06" db="EMBL/GenBank/DDBJ databases">
        <title>Genomic Encyclopedia of Archaeal and Bacterial Type Strains, Phase II (KMG-II): from individual species to whole genera.</title>
        <authorList>
            <person name="Goeker M."/>
        </authorList>
    </citation>
    <scope>NUCLEOTIDE SEQUENCE</scope>
    <source>
        <strain evidence="1">DSM 26652</strain>
    </source>
</reference>
<sequence length="92" mass="9937">MEQQPDRPLDELVGQIPEGWSRVQLSGESWGVTRTTRANGKVVTVSAERLGGAERLSANVWITTDGPLLRPCEVPADAVLDFLRSAAGEYGT</sequence>
<dbReference type="AlphaFoldDB" id="A0A9X2JY54"/>
<proteinExistence type="predicted"/>
<dbReference type="Proteomes" id="UP001139493">
    <property type="component" value="Unassembled WGS sequence"/>
</dbReference>
<name>A0A9X2JY54_9MICO</name>
<keyword evidence="2" id="KW-1185">Reference proteome</keyword>
<comment type="caution">
    <text evidence="1">The sequence shown here is derived from an EMBL/GenBank/DDBJ whole genome shotgun (WGS) entry which is preliminary data.</text>
</comment>